<evidence type="ECO:0000313" key="1">
    <source>
        <dbReference type="EMBL" id="CUO77105.1"/>
    </source>
</evidence>
<evidence type="ECO:0000313" key="9">
    <source>
        <dbReference type="Proteomes" id="UP000434462"/>
    </source>
</evidence>
<accession>A0A174HW83</accession>
<dbReference type="EMBL" id="WCUQ01000008">
    <property type="protein sequence ID" value="KAB4123351.1"/>
    <property type="molecule type" value="Genomic_DNA"/>
</dbReference>
<evidence type="ECO:0000313" key="4">
    <source>
        <dbReference type="EMBL" id="KAB4123351.1"/>
    </source>
</evidence>
<reference evidence="6 8" key="2">
    <citation type="submission" date="2018-08" db="EMBL/GenBank/DDBJ databases">
        <title>A genome reference for cultivated species of the human gut microbiota.</title>
        <authorList>
            <person name="Zou Y."/>
            <person name="Xue W."/>
            <person name="Luo G."/>
        </authorList>
    </citation>
    <scope>NUCLEOTIDE SEQUENCE [LARGE SCALE GENOMIC DNA]</scope>
    <source>
        <strain evidence="6 8">AM50-4</strain>
    </source>
</reference>
<reference evidence="9 10" key="3">
    <citation type="journal article" date="2019" name="Nat. Med.">
        <title>A library of human gut bacterial isolates paired with longitudinal multiomics data enables mechanistic microbiome research.</title>
        <authorList>
            <person name="Poyet M."/>
            <person name="Groussin M."/>
            <person name="Gibbons S.M."/>
            <person name="Avila-Pacheco J."/>
            <person name="Jiang X."/>
            <person name="Kearney S.M."/>
            <person name="Perrotta A.R."/>
            <person name="Berdy B."/>
            <person name="Zhao S."/>
            <person name="Lieberman T.D."/>
            <person name="Swanson P.K."/>
            <person name="Smith M."/>
            <person name="Roesemann S."/>
            <person name="Alexander J.E."/>
            <person name="Rich S.A."/>
            <person name="Livny J."/>
            <person name="Vlamakis H."/>
            <person name="Clish C."/>
            <person name="Bullock K."/>
            <person name="Deik A."/>
            <person name="Scott J."/>
            <person name="Pierce K.A."/>
            <person name="Xavier R.J."/>
            <person name="Alm E.J."/>
        </authorList>
    </citation>
    <scope>NUCLEOTIDE SEQUENCE [LARGE SCALE GENOMIC DNA]</scope>
    <source>
        <strain evidence="5 12">BIOML-A21</strain>
        <strain evidence="2 11">BIOML-A36</strain>
        <strain evidence="4 10">BIOML-A37</strain>
        <strain evidence="3 9">BIOML-A38</strain>
    </source>
</reference>
<dbReference type="EMBL" id="WCUR01000014">
    <property type="protein sequence ID" value="KAB4118132.1"/>
    <property type="molecule type" value="Genomic_DNA"/>
</dbReference>
<evidence type="ECO:0000313" key="3">
    <source>
        <dbReference type="EMBL" id="KAB4118132.1"/>
    </source>
</evidence>
<protein>
    <submittedName>
        <fullName evidence="1">Uncharacterized protein</fullName>
    </submittedName>
</protein>
<evidence type="ECO:0000313" key="8">
    <source>
        <dbReference type="Proteomes" id="UP000283684"/>
    </source>
</evidence>
<reference evidence="1 7" key="1">
    <citation type="submission" date="2015-09" db="EMBL/GenBank/DDBJ databases">
        <authorList>
            <consortium name="Pathogen Informatics"/>
        </authorList>
    </citation>
    <scope>NUCLEOTIDE SEQUENCE [LARGE SCALE GENOMIC DNA]</scope>
    <source>
        <strain evidence="1 7">2789STDY5834847</strain>
    </source>
</reference>
<dbReference type="EMBL" id="WCUA01000001">
    <property type="protein sequence ID" value="KAB4188282.1"/>
    <property type="molecule type" value="Genomic_DNA"/>
</dbReference>
<dbReference type="Proteomes" id="UP000438773">
    <property type="component" value="Unassembled WGS sequence"/>
</dbReference>
<name>A0A174HW83_BACUN</name>
<dbReference type="EMBL" id="QSEE01000004">
    <property type="protein sequence ID" value="RGZ50108.1"/>
    <property type="molecule type" value="Genomic_DNA"/>
</dbReference>
<dbReference type="Proteomes" id="UP000442334">
    <property type="component" value="Unassembled WGS sequence"/>
</dbReference>
<evidence type="ECO:0000313" key="2">
    <source>
        <dbReference type="EMBL" id="KAB4109976.1"/>
    </source>
</evidence>
<dbReference type="Proteomes" id="UP000095614">
    <property type="component" value="Unassembled WGS sequence"/>
</dbReference>
<evidence type="ECO:0000313" key="6">
    <source>
        <dbReference type="EMBL" id="RGZ50108.1"/>
    </source>
</evidence>
<dbReference type="EMBL" id="WCUP01000005">
    <property type="protein sequence ID" value="KAB4109976.1"/>
    <property type="molecule type" value="Genomic_DNA"/>
</dbReference>
<dbReference type="Proteomes" id="UP000441711">
    <property type="component" value="Unassembled WGS sequence"/>
</dbReference>
<organism evidence="1 7">
    <name type="scientific">Bacteroides uniformis</name>
    <dbReference type="NCBI Taxonomy" id="820"/>
    <lineage>
        <taxon>Bacteria</taxon>
        <taxon>Pseudomonadati</taxon>
        <taxon>Bacteroidota</taxon>
        <taxon>Bacteroidia</taxon>
        <taxon>Bacteroidales</taxon>
        <taxon>Bacteroidaceae</taxon>
        <taxon>Bacteroides</taxon>
    </lineage>
</organism>
<evidence type="ECO:0000313" key="12">
    <source>
        <dbReference type="Proteomes" id="UP000442334"/>
    </source>
</evidence>
<dbReference type="RefSeq" id="WP_032591946.1">
    <property type="nucleotide sequence ID" value="NZ_CAXSNS010000007.1"/>
</dbReference>
<evidence type="ECO:0000313" key="5">
    <source>
        <dbReference type="EMBL" id="KAB4188282.1"/>
    </source>
</evidence>
<sequence>MYTPTKLTEYLDKYGVSWAKTLPENTPPEDIVVAYNKEPLFRLIQKEEIMTENDLKTHSELYPNRNFGNNLWKASGLSSLCTLEDARSMAKLPYLKHLHGIAEITMSPEYGVMLKTPSNNCANHYTWWHTTLFDLNNAEIQYREITLQPKAI</sequence>
<dbReference type="Proteomes" id="UP000283684">
    <property type="component" value="Unassembled WGS sequence"/>
</dbReference>
<evidence type="ECO:0000313" key="10">
    <source>
        <dbReference type="Proteomes" id="UP000438773"/>
    </source>
</evidence>
<gene>
    <name evidence="6" type="ORF">DW988_05890</name>
    <name evidence="1" type="ORF">ERS852462_01503</name>
    <name evidence="5" type="ORF">GAQ34_01175</name>
    <name evidence="2" type="ORF">GAQ70_09070</name>
    <name evidence="3" type="ORF">GAQ72_07025</name>
    <name evidence="4" type="ORF">GAQ75_15065</name>
</gene>
<evidence type="ECO:0000313" key="11">
    <source>
        <dbReference type="Proteomes" id="UP000441711"/>
    </source>
</evidence>
<proteinExistence type="predicted"/>
<dbReference type="AlphaFoldDB" id="A0A174HW83"/>
<dbReference type="Proteomes" id="UP000434462">
    <property type="component" value="Unassembled WGS sequence"/>
</dbReference>
<evidence type="ECO:0000313" key="7">
    <source>
        <dbReference type="Proteomes" id="UP000095614"/>
    </source>
</evidence>
<dbReference type="EMBL" id="CZAF01000004">
    <property type="protein sequence ID" value="CUO77105.1"/>
    <property type="molecule type" value="Genomic_DNA"/>
</dbReference>
<dbReference type="OrthoDB" id="1073340at2"/>